<comment type="caution">
    <text evidence="1">The sequence shown here is derived from an EMBL/GenBank/DDBJ whole genome shotgun (WGS) entry which is preliminary data.</text>
</comment>
<keyword evidence="1" id="KW-0723">Serine/threonine-protein kinase</keyword>
<name>A0A7C4D7E8_STAMA</name>
<dbReference type="EMBL" id="DTBJ01000029">
    <property type="protein sequence ID" value="HGM58714.1"/>
    <property type="molecule type" value="Genomic_DNA"/>
</dbReference>
<gene>
    <name evidence="2" type="ORF">ENT92_00050</name>
    <name evidence="1" type="ORF">ENU14_03895</name>
</gene>
<accession>A0A7C4D7E8</accession>
<organism evidence="1">
    <name type="scientific">Staphylothermus marinus</name>
    <dbReference type="NCBI Taxonomy" id="2280"/>
    <lineage>
        <taxon>Archaea</taxon>
        <taxon>Thermoproteota</taxon>
        <taxon>Thermoprotei</taxon>
        <taxon>Desulfurococcales</taxon>
        <taxon>Desulfurococcaceae</taxon>
        <taxon>Staphylothermus</taxon>
    </lineage>
</organism>
<proteinExistence type="predicted"/>
<dbReference type="InterPro" id="IPR011009">
    <property type="entry name" value="Kinase-like_dom_sf"/>
</dbReference>
<keyword evidence="1" id="KW-0418">Kinase</keyword>
<reference evidence="1" key="1">
    <citation type="journal article" date="2020" name="mSystems">
        <title>Genome- and Community-Level Interaction Insights into Carbon Utilization and Element Cycling Functions of Hydrothermarchaeota in Hydrothermal Sediment.</title>
        <authorList>
            <person name="Zhou Z."/>
            <person name="Liu Y."/>
            <person name="Xu W."/>
            <person name="Pan J."/>
            <person name="Luo Z.H."/>
            <person name="Li M."/>
        </authorList>
    </citation>
    <scope>NUCLEOTIDE SEQUENCE [LARGE SCALE GENOMIC DNA]</scope>
    <source>
        <strain evidence="2">SpSt-622</strain>
        <strain evidence="1">SpSt-642</strain>
    </source>
</reference>
<sequence length="255" mass="30689">MHRLEYDDDFVKFTLCFPKPSCEEYERRLKTLVDNGFTHLIEYGERFLNYRIIGKGFSSISVLANNRIYGLGLLKLRRLDSRRSTLEYEGFILNYLEKTNYVPKVFLWSRDFIFREFLNNCVSLHVLLREMWIKNDIDNLLYVFRRVINALYLLDLLEIEHTELNRPHGHIYWCNNVVKIIDWESSRLTSRPSNLTMFMSYVLHRSIISSNLQNLMKNELRKYCIELLKNYKISRKPGLVRDLIKFLEQLLSRQV</sequence>
<dbReference type="EMBL" id="DTAN01000003">
    <property type="protein sequence ID" value="HGU64601.1"/>
    <property type="molecule type" value="Genomic_DNA"/>
</dbReference>
<evidence type="ECO:0000313" key="2">
    <source>
        <dbReference type="EMBL" id="HGU64601.1"/>
    </source>
</evidence>
<keyword evidence="1" id="KW-0808">Transferase</keyword>
<protein>
    <submittedName>
        <fullName evidence="1">Serine/threonine protein kinase</fullName>
    </submittedName>
</protein>
<evidence type="ECO:0000313" key="1">
    <source>
        <dbReference type="EMBL" id="HGM58714.1"/>
    </source>
</evidence>
<dbReference type="GO" id="GO:0004674">
    <property type="term" value="F:protein serine/threonine kinase activity"/>
    <property type="evidence" value="ECO:0007669"/>
    <property type="project" value="UniProtKB-KW"/>
</dbReference>
<dbReference type="SUPFAM" id="SSF56112">
    <property type="entry name" value="Protein kinase-like (PK-like)"/>
    <property type="match status" value="1"/>
</dbReference>
<dbReference type="AlphaFoldDB" id="A0A7C4D7E8"/>